<evidence type="ECO:0000256" key="1">
    <source>
        <dbReference type="ARBA" id="ARBA00004651"/>
    </source>
</evidence>
<feature type="transmembrane region" description="Helical" evidence="8">
    <location>
        <begin position="177"/>
        <end position="210"/>
    </location>
</feature>
<comment type="similarity">
    <text evidence="2">Belongs to the AzlC family.</text>
</comment>
<dbReference type="Proteomes" id="UP000642876">
    <property type="component" value="Unassembled WGS sequence"/>
</dbReference>
<dbReference type="Pfam" id="PF03591">
    <property type="entry name" value="AzlC"/>
    <property type="match status" value="1"/>
</dbReference>
<dbReference type="KEGG" id="cluj:IAU68_11330"/>
<keyword evidence="4" id="KW-1003">Cell membrane</keyword>
<dbReference type="GO" id="GO:1903785">
    <property type="term" value="P:L-valine transmembrane transport"/>
    <property type="evidence" value="ECO:0007669"/>
    <property type="project" value="TreeGrafter"/>
</dbReference>
<evidence type="ECO:0000313" key="10">
    <source>
        <dbReference type="EMBL" id="QNP91421.1"/>
    </source>
</evidence>
<accession>A0A7H0K2A5</accession>
<feature type="transmembrane region" description="Helical" evidence="8">
    <location>
        <begin position="117"/>
        <end position="142"/>
    </location>
</feature>
<feature type="transmembrane region" description="Helical" evidence="8">
    <location>
        <begin position="51"/>
        <end position="70"/>
    </location>
</feature>
<keyword evidence="6 8" id="KW-1133">Transmembrane helix</keyword>
<name>A0A7H0K2A5_9CORY</name>
<dbReference type="PANTHER" id="PTHR34979:SF1">
    <property type="entry name" value="INNER MEMBRANE PROTEIN YGAZ"/>
    <property type="match status" value="1"/>
</dbReference>
<dbReference type="EMBL" id="JACMYE010000006">
    <property type="protein sequence ID" value="MBC3179192.1"/>
    <property type="molecule type" value="Genomic_DNA"/>
</dbReference>
<proteinExistence type="inferred from homology"/>
<evidence type="ECO:0000256" key="5">
    <source>
        <dbReference type="ARBA" id="ARBA00022692"/>
    </source>
</evidence>
<dbReference type="GO" id="GO:0005886">
    <property type="term" value="C:plasma membrane"/>
    <property type="evidence" value="ECO:0007669"/>
    <property type="project" value="UniProtKB-SubCell"/>
</dbReference>
<comment type="subcellular location">
    <subcellularLocation>
        <location evidence="1">Cell membrane</location>
        <topology evidence="1">Multi-pass membrane protein</topology>
    </subcellularLocation>
</comment>
<evidence type="ECO:0000256" key="2">
    <source>
        <dbReference type="ARBA" id="ARBA00010735"/>
    </source>
</evidence>
<evidence type="ECO:0000313" key="12">
    <source>
        <dbReference type="Proteomes" id="UP000642876"/>
    </source>
</evidence>
<evidence type="ECO:0000256" key="4">
    <source>
        <dbReference type="ARBA" id="ARBA00022475"/>
    </source>
</evidence>
<keyword evidence="3" id="KW-0813">Transport</keyword>
<evidence type="ECO:0000256" key="7">
    <source>
        <dbReference type="ARBA" id="ARBA00023136"/>
    </source>
</evidence>
<keyword evidence="5 8" id="KW-0812">Transmembrane</keyword>
<evidence type="ECO:0000256" key="6">
    <source>
        <dbReference type="ARBA" id="ARBA00022989"/>
    </source>
</evidence>
<dbReference type="Proteomes" id="UP000516235">
    <property type="component" value="Chromosome"/>
</dbReference>
<feature type="transmembrane region" description="Helical" evidence="8">
    <location>
        <begin position="7"/>
        <end position="31"/>
    </location>
</feature>
<dbReference type="AlphaFoldDB" id="A0A7H0K2A5"/>
<dbReference type="EMBL" id="CP061032">
    <property type="protein sequence ID" value="QNP91421.1"/>
    <property type="molecule type" value="Genomic_DNA"/>
</dbReference>
<evidence type="ECO:0000256" key="3">
    <source>
        <dbReference type="ARBA" id="ARBA00022448"/>
    </source>
</evidence>
<evidence type="ECO:0000256" key="8">
    <source>
        <dbReference type="SAM" id="Phobius"/>
    </source>
</evidence>
<dbReference type="InterPro" id="IPR011606">
    <property type="entry name" value="Brnchd-chn_aa_trnsp_permease"/>
</dbReference>
<reference evidence="11 12" key="1">
    <citation type="submission" date="2020-08" db="EMBL/GenBank/DDBJ databases">
        <title>novel species in genus Corynebacterium.</title>
        <authorList>
            <person name="Zhang G."/>
        </authorList>
    </citation>
    <scope>NUCLEOTIDE SEQUENCE [LARGE SCALE GENOMIC DNA]</scope>
    <source>
        <strain evidence="11 12">zg-917</strain>
        <strain evidence="10">Zg-917</strain>
    </source>
</reference>
<organism evidence="10 11">
    <name type="scientific">Corynebacterium lujinxingii</name>
    <dbReference type="NCBI Taxonomy" id="2763010"/>
    <lineage>
        <taxon>Bacteria</taxon>
        <taxon>Bacillati</taxon>
        <taxon>Actinomycetota</taxon>
        <taxon>Actinomycetes</taxon>
        <taxon>Mycobacteriales</taxon>
        <taxon>Corynebacteriaceae</taxon>
        <taxon>Corynebacterium</taxon>
    </lineage>
</organism>
<evidence type="ECO:0000313" key="11">
    <source>
        <dbReference type="Proteomes" id="UP000516235"/>
    </source>
</evidence>
<protein>
    <submittedName>
        <fullName evidence="10">AzlC family ABC transporter permease</fullName>
    </submittedName>
</protein>
<feature type="transmembrane region" description="Helical" evidence="8">
    <location>
        <begin position="148"/>
        <end position="165"/>
    </location>
</feature>
<keyword evidence="12" id="KW-1185">Reference proteome</keyword>
<dbReference type="PANTHER" id="PTHR34979">
    <property type="entry name" value="INNER MEMBRANE PROTEIN YGAZ"/>
    <property type="match status" value="1"/>
</dbReference>
<keyword evidence="7 8" id="KW-0472">Membrane</keyword>
<gene>
    <name evidence="9" type="ORF">H7348_07720</name>
    <name evidence="10" type="ORF">IAU68_11330</name>
</gene>
<sequence length="222" mass="24005">MKDSWLVGLGLIPLGFAFGLLISQTGFAWWWAPIFSTIVYAGSMEFLAIDMVVSGLGPFSSALTAFMVNFRHIFYGLTFPRDVVPRGLPTAYVTYGLTDEAYAVTSTLHGRPTGPRILTIVALVNVIWLLSGIAGALVGNVIPDNIEGFEFALTSLFAVLAYEAFQSSRDLSGPLIAGGLAVLAAFVVPGQVIIAGLLAYFGVLLLRFWAPRIDDLLTWRVR</sequence>
<evidence type="ECO:0000313" key="9">
    <source>
        <dbReference type="EMBL" id="MBC3179192.1"/>
    </source>
</evidence>